<dbReference type="InterPro" id="IPR009003">
    <property type="entry name" value="Peptidase_S1_PA"/>
</dbReference>
<dbReference type="InterPro" id="IPR001254">
    <property type="entry name" value="Trypsin_dom"/>
</dbReference>
<dbReference type="PROSITE" id="PS50240">
    <property type="entry name" value="TRYPSIN_DOM"/>
    <property type="match status" value="1"/>
</dbReference>
<name>A0A8K0DB62_IGNLU</name>
<reference evidence="3" key="1">
    <citation type="submission" date="2019-08" db="EMBL/GenBank/DDBJ databases">
        <title>The genome of the North American firefly Photinus pyralis.</title>
        <authorList>
            <consortium name="Photinus pyralis genome working group"/>
            <person name="Fallon T.R."/>
            <person name="Sander Lower S.E."/>
            <person name="Weng J.-K."/>
        </authorList>
    </citation>
    <scope>NUCLEOTIDE SEQUENCE</scope>
    <source>
        <strain evidence="3">TRF0915ILg1</strain>
        <tissue evidence="3">Whole body</tissue>
    </source>
</reference>
<dbReference type="GO" id="GO:0004252">
    <property type="term" value="F:serine-type endopeptidase activity"/>
    <property type="evidence" value="ECO:0007669"/>
    <property type="project" value="InterPro"/>
</dbReference>
<gene>
    <name evidence="3" type="ORF">ILUMI_05855</name>
</gene>
<dbReference type="InterPro" id="IPR051333">
    <property type="entry name" value="CLIP_Serine_Protease"/>
</dbReference>
<dbReference type="EMBL" id="VTPC01002262">
    <property type="protein sequence ID" value="KAF2900332.1"/>
    <property type="molecule type" value="Genomic_DNA"/>
</dbReference>
<protein>
    <recommendedName>
        <fullName evidence="2">Peptidase S1 domain-containing protein</fullName>
    </recommendedName>
</protein>
<evidence type="ECO:0000259" key="2">
    <source>
        <dbReference type="PROSITE" id="PS50240"/>
    </source>
</evidence>
<accession>A0A8K0DB62</accession>
<dbReference type="Proteomes" id="UP000801492">
    <property type="component" value="Unassembled WGS sequence"/>
</dbReference>
<feature type="domain" description="Peptidase S1" evidence="2">
    <location>
        <begin position="27"/>
        <end position="282"/>
    </location>
</feature>
<evidence type="ECO:0000313" key="3">
    <source>
        <dbReference type="EMBL" id="KAF2900332.1"/>
    </source>
</evidence>
<organism evidence="3 4">
    <name type="scientific">Ignelater luminosus</name>
    <name type="common">Cucubano</name>
    <name type="synonym">Pyrophorus luminosus</name>
    <dbReference type="NCBI Taxonomy" id="2038154"/>
    <lineage>
        <taxon>Eukaryota</taxon>
        <taxon>Metazoa</taxon>
        <taxon>Ecdysozoa</taxon>
        <taxon>Arthropoda</taxon>
        <taxon>Hexapoda</taxon>
        <taxon>Insecta</taxon>
        <taxon>Pterygota</taxon>
        <taxon>Neoptera</taxon>
        <taxon>Endopterygota</taxon>
        <taxon>Coleoptera</taxon>
        <taxon>Polyphaga</taxon>
        <taxon>Elateriformia</taxon>
        <taxon>Elateroidea</taxon>
        <taxon>Elateridae</taxon>
        <taxon>Agrypninae</taxon>
        <taxon>Pyrophorini</taxon>
        <taxon>Ignelater</taxon>
    </lineage>
</organism>
<sequence length="292" mass="33780">MMFKTVFIFVVTCIICDADQSEMLPRVRKGHTTTIDQYPFVATIIVKTSGKWSPFCLGTIITPFKVLTSATCIKSFTLTTAEIGDIIVRANTEFWDCSCGRARDHTLAGYVIHERYEVYIIREIDGMILRENDVGIISVIERFEGVFEQPLSYKLSHLYWKSRQYETRSLGWSNLTRGQKMKISKQLKVGTTVWFTWERCNQIYGDLLKKHRLDKIFCSSKPRDYDVGPCKHDVGGPILGVVDLQFKYLIGMESSSHFCWEKRPVLFTNITYYVQWIDAKVEGDPDPSNWFN</sequence>
<dbReference type="Pfam" id="PF00089">
    <property type="entry name" value="Trypsin"/>
    <property type="match status" value="1"/>
</dbReference>
<dbReference type="OrthoDB" id="546450at2759"/>
<evidence type="ECO:0000256" key="1">
    <source>
        <dbReference type="SAM" id="SignalP"/>
    </source>
</evidence>
<keyword evidence="1" id="KW-0732">Signal</keyword>
<dbReference type="Gene3D" id="2.40.10.10">
    <property type="entry name" value="Trypsin-like serine proteases"/>
    <property type="match status" value="2"/>
</dbReference>
<dbReference type="InterPro" id="IPR043504">
    <property type="entry name" value="Peptidase_S1_PA_chymotrypsin"/>
</dbReference>
<feature type="chain" id="PRO_5035460304" description="Peptidase S1 domain-containing protein" evidence="1">
    <location>
        <begin position="19"/>
        <end position="292"/>
    </location>
</feature>
<evidence type="ECO:0000313" key="4">
    <source>
        <dbReference type="Proteomes" id="UP000801492"/>
    </source>
</evidence>
<dbReference type="PANTHER" id="PTHR24260">
    <property type="match status" value="1"/>
</dbReference>
<dbReference type="SMART" id="SM00020">
    <property type="entry name" value="Tryp_SPc"/>
    <property type="match status" value="1"/>
</dbReference>
<dbReference type="PANTHER" id="PTHR24260:SF136">
    <property type="entry name" value="GH08193P-RELATED"/>
    <property type="match status" value="1"/>
</dbReference>
<proteinExistence type="predicted"/>
<dbReference type="GO" id="GO:0006508">
    <property type="term" value="P:proteolysis"/>
    <property type="evidence" value="ECO:0007669"/>
    <property type="project" value="InterPro"/>
</dbReference>
<dbReference type="SUPFAM" id="SSF50494">
    <property type="entry name" value="Trypsin-like serine proteases"/>
    <property type="match status" value="1"/>
</dbReference>
<dbReference type="AlphaFoldDB" id="A0A8K0DB62"/>
<comment type="caution">
    <text evidence="3">The sequence shown here is derived from an EMBL/GenBank/DDBJ whole genome shotgun (WGS) entry which is preliminary data.</text>
</comment>
<feature type="signal peptide" evidence="1">
    <location>
        <begin position="1"/>
        <end position="18"/>
    </location>
</feature>
<keyword evidence="4" id="KW-1185">Reference proteome</keyword>